<dbReference type="Proteomes" id="UP000254331">
    <property type="component" value="Unassembled WGS sequence"/>
</dbReference>
<reference evidence="1 2" key="1">
    <citation type="submission" date="2018-06" db="EMBL/GenBank/DDBJ databases">
        <authorList>
            <consortium name="Pathogen Informatics"/>
            <person name="Doyle S."/>
        </authorList>
    </citation>
    <scope>NUCLEOTIDE SEQUENCE [LARGE SCALE GENOMIC DNA]</scope>
    <source>
        <strain evidence="1 2">NCTC10376</strain>
    </source>
</reference>
<dbReference type="GeneID" id="93392731"/>
<name>A0A379F9R8_PROVU</name>
<organism evidence="1 2">
    <name type="scientific">Proteus vulgaris</name>
    <dbReference type="NCBI Taxonomy" id="585"/>
    <lineage>
        <taxon>Bacteria</taxon>
        <taxon>Pseudomonadati</taxon>
        <taxon>Pseudomonadota</taxon>
        <taxon>Gammaproteobacteria</taxon>
        <taxon>Enterobacterales</taxon>
        <taxon>Morganellaceae</taxon>
        <taxon>Proteus</taxon>
    </lineage>
</organism>
<evidence type="ECO:0000313" key="2">
    <source>
        <dbReference type="Proteomes" id="UP000254331"/>
    </source>
</evidence>
<accession>A0A379F9R8</accession>
<evidence type="ECO:0000313" key="1">
    <source>
        <dbReference type="EMBL" id="SUC16182.1"/>
    </source>
</evidence>
<dbReference type="AlphaFoldDB" id="A0A379F9R8"/>
<gene>
    <name evidence="1" type="ORF">NCTC10376_02072</name>
</gene>
<proteinExistence type="predicted"/>
<sequence length="64" mass="7195">MSNFAGNINDSLVVIKLIVELKNIGTVATEYVGKDGNRYINLSGEPSVRKYLNATRYLINDKKY</sequence>
<dbReference type="RefSeq" id="WP_052038421.1">
    <property type="nucleotide sequence ID" value="NZ_CABMNT010000004.1"/>
</dbReference>
<dbReference type="OrthoDB" id="6463042at2"/>
<dbReference type="EMBL" id="UGTW01000001">
    <property type="protein sequence ID" value="SUC16182.1"/>
    <property type="molecule type" value="Genomic_DNA"/>
</dbReference>
<protein>
    <submittedName>
        <fullName evidence="1">Uncharacterized protein</fullName>
    </submittedName>
</protein>